<keyword evidence="2" id="KW-0805">Transcription regulation</keyword>
<dbReference type="GO" id="GO:0003677">
    <property type="term" value="F:DNA binding"/>
    <property type="evidence" value="ECO:0007669"/>
    <property type="project" value="UniProtKB-KW"/>
</dbReference>
<dbReference type="PANTHER" id="PTHR43133:SF8">
    <property type="entry name" value="RNA POLYMERASE SIGMA FACTOR HI_1459-RELATED"/>
    <property type="match status" value="1"/>
</dbReference>
<dbReference type="InterPro" id="IPR013324">
    <property type="entry name" value="RNA_pol_sigma_r3/r4-like"/>
</dbReference>
<dbReference type="InterPro" id="IPR014289">
    <property type="entry name" value="RNA_pol_sigma-24-rel"/>
</dbReference>
<dbReference type="InterPro" id="IPR013325">
    <property type="entry name" value="RNA_pol_sigma_r2"/>
</dbReference>
<dbReference type="SUPFAM" id="SSF88659">
    <property type="entry name" value="Sigma3 and sigma4 domains of RNA polymerase sigma factors"/>
    <property type="match status" value="1"/>
</dbReference>
<evidence type="ECO:0000259" key="6">
    <source>
        <dbReference type="Pfam" id="PF04542"/>
    </source>
</evidence>
<dbReference type="InterPro" id="IPR007627">
    <property type="entry name" value="RNA_pol_sigma70_r2"/>
</dbReference>
<evidence type="ECO:0000256" key="5">
    <source>
        <dbReference type="ARBA" id="ARBA00023163"/>
    </source>
</evidence>
<dbReference type="NCBIfam" id="TIGR02943">
    <property type="entry name" value="Sig70_famx1"/>
    <property type="match status" value="1"/>
</dbReference>
<dbReference type="Pfam" id="PF04542">
    <property type="entry name" value="Sigma70_r2"/>
    <property type="match status" value="1"/>
</dbReference>
<dbReference type="RefSeq" id="WP_100295722.1">
    <property type="nucleotide sequence ID" value="NZ_PHGZ01000003.1"/>
</dbReference>
<dbReference type="SUPFAM" id="SSF88946">
    <property type="entry name" value="Sigma2 domain of RNA polymerase sigma factors"/>
    <property type="match status" value="1"/>
</dbReference>
<comment type="similarity">
    <text evidence="1">Belongs to the sigma-70 factor family. ECF subfamily.</text>
</comment>
<name>A0A2M8RYX4_9PAST</name>
<evidence type="ECO:0000256" key="4">
    <source>
        <dbReference type="ARBA" id="ARBA00023125"/>
    </source>
</evidence>
<dbReference type="InterPro" id="IPR013249">
    <property type="entry name" value="RNA_pol_sigma70_r4_t2"/>
</dbReference>
<evidence type="ECO:0000256" key="2">
    <source>
        <dbReference type="ARBA" id="ARBA00023015"/>
    </source>
</evidence>
<dbReference type="InterPro" id="IPR039425">
    <property type="entry name" value="RNA_pol_sigma-70-like"/>
</dbReference>
<dbReference type="InterPro" id="IPR036388">
    <property type="entry name" value="WH-like_DNA-bd_sf"/>
</dbReference>
<sequence length="188" mass="22317">MSKNQINSLVSSEQLAEIREQMLKFARLQLQDSAQAEDIVQETLLSAVKNIDKFKRKAALKTWFFAILKNKLIDFLRKKERYIVESELTSEEDNNFFDSQGHWKMEYSPLDWQENTVYSDEFWLLFEACLTKLPARQSRVFMMREYLDISSEEICRTIDISRENLHTLLYRARLQLQQCLSKILTTGE</sequence>
<gene>
    <name evidence="8" type="ORF">CVP04_01095</name>
</gene>
<evidence type="ECO:0000313" key="8">
    <source>
        <dbReference type="EMBL" id="PJG84078.1"/>
    </source>
</evidence>
<dbReference type="CDD" id="cd06171">
    <property type="entry name" value="Sigma70_r4"/>
    <property type="match status" value="1"/>
</dbReference>
<dbReference type="Gene3D" id="1.10.1740.10">
    <property type="match status" value="1"/>
</dbReference>
<dbReference type="Gene3D" id="1.10.10.10">
    <property type="entry name" value="Winged helix-like DNA-binding domain superfamily/Winged helix DNA-binding domain"/>
    <property type="match status" value="1"/>
</dbReference>
<keyword evidence="9" id="KW-1185">Reference proteome</keyword>
<dbReference type="InterPro" id="IPR014284">
    <property type="entry name" value="RNA_pol_sigma-70_dom"/>
</dbReference>
<dbReference type="AlphaFoldDB" id="A0A2M8RYX4"/>
<dbReference type="Proteomes" id="UP000230282">
    <property type="component" value="Unassembled WGS sequence"/>
</dbReference>
<dbReference type="NCBIfam" id="NF009182">
    <property type="entry name" value="PRK12530.1"/>
    <property type="match status" value="1"/>
</dbReference>
<protein>
    <submittedName>
        <fullName evidence="8">RNA polymerase subunit sigma</fullName>
    </submittedName>
</protein>
<dbReference type="Pfam" id="PF08281">
    <property type="entry name" value="Sigma70_r4_2"/>
    <property type="match status" value="1"/>
</dbReference>
<dbReference type="EMBL" id="PHGZ01000003">
    <property type="protein sequence ID" value="PJG84078.1"/>
    <property type="molecule type" value="Genomic_DNA"/>
</dbReference>
<dbReference type="GO" id="GO:0016987">
    <property type="term" value="F:sigma factor activity"/>
    <property type="evidence" value="ECO:0007669"/>
    <property type="project" value="UniProtKB-KW"/>
</dbReference>
<comment type="caution">
    <text evidence="8">The sequence shown here is derived from an EMBL/GenBank/DDBJ whole genome shotgun (WGS) entry which is preliminary data.</text>
</comment>
<keyword evidence="4" id="KW-0238">DNA-binding</keyword>
<keyword evidence="3" id="KW-0731">Sigma factor</keyword>
<dbReference type="OrthoDB" id="9782108at2"/>
<reference evidence="8 9" key="1">
    <citation type="submission" date="2017-11" db="EMBL/GenBank/DDBJ databases">
        <title>Reclassification of Bisgaard taxon 5 as Caviibacterium pharyngocola gen. nov., sp. nov.</title>
        <authorList>
            <person name="Christensen H."/>
        </authorList>
    </citation>
    <scope>NUCLEOTIDE SEQUENCE [LARGE SCALE GENOMIC DNA]</scope>
    <source>
        <strain evidence="8 9">7_3</strain>
    </source>
</reference>
<dbReference type="PANTHER" id="PTHR43133">
    <property type="entry name" value="RNA POLYMERASE ECF-TYPE SIGMA FACTO"/>
    <property type="match status" value="1"/>
</dbReference>
<accession>A0A2M8RYX4</accession>
<evidence type="ECO:0000256" key="1">
    <source>
        <dbReference type="ARBA" id="ARBA00010641"/>
    </source>
</evidence>
<organism evidence="8 9">
    <name type="scientific">Caviibacterium pharyngocola</name>
    <dbReference type="NCBI Taxonomy" id="28159"/>
    <lineage>
        <taxon>Bacteria</taxon>
        <taxon>Pseudomonadati</taxon>
        <taxon>Pseudomonadota</taxon>
        <taxon>Gammaproteobacteria</taxon>
        <taxon>Pasteurellales</taxon>
        <taxon>Pasteurellaceae</taxon>
        <taxon>Caviibacterium</taxon>
    </lineage>
</organism>
<evidence type="ECO:0000259" key="7">
    <source>
        <dbReference type="Pfam" id="PF08281"/>
    </source>
</evidence>
<dbReference type="NCBIfam" id="TIGR02937">
    <property type="entry name" value="sigma70-ECF"/>
    <property type="match status" value="1"/>
</dbReference>
<feature type="domain" description="RNA polymerase sigma-70 region 2" evidence="6">
    <location>
        <begin position="21"/>
        <end position="81"/>
    </location>
</feature>
<keyword evidence="5" id="KW-0804">Transcription</keyword>
<feature type="domain" description="RNA polymerase sigma factor 70 region 4 type 2" evidence="7">
    <location>
        <begin position="125"/>
        <end position="176"/>
    </location>
</feature>
<dbReference type="GO" id="GO:0006352">
    <property type="term" value="P:DNA-templated transcription initiation"/>
    <property type="evidence" value="ECO:0007669"/>
    <property type="project" value="InterPro"/>
</dbReference>
<evidence type="ECO:0000313" key="9">
    <source>
        <dbReference type="Proteomes" id="UP000230282"/>
    </source>
</evidence>
<proteinExistence type="inferred from homology"/>
<evidence type="ECO:0000256" key="3">
    <source>
        <dbReference type="ARBA" id="ARBA00023082"/>
    </source>
</evidence>